<evidence type="ECO:0000256" key="1">
    <source>
        <dbReference type="SAM" id="MobiDB-lite"/>
    </source>
</evidence>
<dbReference type="EnsemblMetazoa" id="ASIC017670-RA">
    <property type="protein sequence ID" value="ASIC017670-PA"/>
    <property type="gene ID" value="ASIC017670"/>
</dbReference>
<name>A0A084WHF5_ANOSI</name>
<feature type="region of interest" description="Disordered" evidence="1">
    <location>
        <begin position="39"/>
        <end position="68"/>
    </location>
</feature>
<organism evidence="2">
    <name type="scientific">Anopheles sinensis</name>
    <name type="common">Mosquito</name>
    <dbReference type="NCBI Taxonomy" id="74873"/>
    <lineage>
        <taxon>Eukaryota</taxon>
        <taxon>Metazoa</taxon>
        <taxon>Ecdysozoa</taxon>
        <taxon>Arthropoda</taxon>
        <taxon>Hexapoda</taxon>
        <taxon>Insecta</taxon>
        <taxon>Pterygota</taxon>
        <taxon>Neoptera</taxon>
        <taxon>Endopterygota</taxon>
        <taxon>Diptera</taxon>
        <taxon>Nematocera</taxon>
        <taxon>Culicoidea</taxon>
        <taxon>Culicidae</taxon>
        <taxon>Anophelinae</taxon>
        <taxon>Anopheles</taxon>
    </lineage>
</organism>
<sequence length="276" mass="30247">MLGGHHKTPPAQEVAFQRRNFVATDVCVSSLASLAVKSHRNDPESTTFVGRRESPKRSKTNNPSWTLKDPNRAEVVELKARLFEVDGVENGFQTTTARLKRRSINGRIPGLRPMFSGRFDRPTEYQFEPVRSSGLGFTIWYVQAARMVSGATLCLRNAPQRLGVRISRMSTRSRSGTYCDILISNVEERKHVLGEDGAEVWSSSGDDGEFPCACTTNTDTSGAGLTSNFTYGARANFATKGAMKTRFPPRREEGSSKQTLGTVLQPGEAPLGARGA</sequence>
<reference evidence="3" key="2">
    <citation type="submission" date="2020-05" db="UniProtKB">
        <authorList>
            <consortium name="EnsemblMetazoa"/>
        </authorList>
    </citation>
    <scope>IDENTIFICATION</scope>
</reference>
<dbReference type="EMBL" id="ATLV01023809">
    <property type="status" value="NOT_ANNOTATED_CDS"/>
    <property type="molecule type" value="Genomic_DNA"/>
</dbReference>
<evidence type="ECO:0000313" key="4">
    <source>
        <dbReference type="Proteomes" id="UP000030765"/>
    </source>
</evidence>
<feature type="region of interest" description="Disordered" evidence="1">
    <location>
        <begin position="243"/>
        <end position="276"/>
    </location>
</feature>
<dbReference type="EMBL" id="KE525346">
    <property type="protein sequence ID" value="KFB49649.1"/>
    <property type="molecule type" value="Genomic_DNA"/>
</dbReference>
<evidence type="ECO:0000313" key="3">
    <source>
        <dbReference type="EnsemblMetazoa" id="ASIC017670-PA"/>
    </source>
</evidence>
<dbReference type="VEuPathDB" id="VectorBase:ASIC017670"/>
<dbReference type="Proteomes" id="UP000030765">
    <property type="component" value="Unassembled WGS sequence"/>
</dbReference>
<proteinExistence type="predicted"/>
<protein>
    <submittedName>
        <fullName evidence="2 3">Uncharacterized protein</fullName>
    </submittedName>
</protein>
<reference evidence="2 4" key="1">
    <citation type="journal article" date="2014" name="BMC Genomics">
        <title>Genome sequence of Anopheles sinensis provides insight into genetics basis of mosquito competence for malaria parasites.</title>
        <authorList>
            <person name="Zhou D."/>
            <person name="Zhang D."/>
            <person name="Ding G."/>
            <person name="Shi L."/>
            <person name="Hou Q."/>
            <person name="Ye Y."/>
            <person name="Xu Y."/>
            <person name="Zhou H."/>
            <person name="Xiong C."/>
            <person name="Li S."/>
            <person name="Yu J."/>
            <person name="Hong S."/>
            <person name="Yu X."/>
            <person name="Zou P."/>
            <person name="Chen C."/>
            <person name="Chang X."/>
            <person name="Wang W."/>
            <person name="Lv Y."/>
            <person name="Sun Y."/>
            <person name="Ma L."/>
            <person name="Shen B."/>
            <person name="Zhu C."/>
        </authorList>
    </citation>
    <scope>NUCLEOTIDE SEQUENCE [LARGE SCALE GENOMIC DNA]</scope>
</reference>
<dbReference type="AlphaFoldDB" id="A0A084WHF5"/>
<keyword evidence="4" id="KW-1185">Reference proteome</keyword>
<gene>
    <name evidence="2" type="ORF">ZHAS_00017670</name>
</gene>
<accession>A0A084WHF5</accession>
<evidence type="ECO:0000313" key="2">
    <source>
        <dbReference type="EMBL" id="KFB49649.1"/>
    </source>
</evidence>